<protein>
    <submittedName>
        <fullName evidence="2">Uncharacterized protein</fullName>
    </submittedName>
</protein>
<feature type="region of interest" description="Disordered" evidence="1">
    <location>
        <begin position="18"/>
        <end position="47"/>
    </location>
</feature>
<evidence type="ECO:0000256" key="1">
    <source>
        <dbReference type="SAM" id="MobiDB-lite"/>
    </source>
</evidence>
<sequence>MQVRNGLHWSTSLWRRNNGKKLRSGRFQNGRGRSGTALATLVHQGRR</sequence>
<evidence type="ECO:0000313" key="3">
    <source>
        <dbReference type="Proteomes" id="UP000268048"/>
    </source>
</evidence>
<reference evidence="2 3" key="1">
    <citation type="submission" date="2018-03" db="EMBL/GenBank/DDBJ databases">
        <title>Diversity of phytobeneficial traits revealed by whole-genome analysis of worldwide-isolated phenazine-producing Pseudomonas spp.</title>
        <authorList>
            <person name="Biessy A."/>
            <person name="Novinscak A."/>
            <person name="Blom J."/>
            <person name="Leger G."/>
            <person name="Thomashow L.S."/>
            <person name="Cazorla F.M."/>
            <person name="Josic D."/>
            <person name="Filion M."/>
        </authorList>
    </citation>
    <scope>NUCLEOTIDE SEQUENCE [LARGE SCALE GENOMIC DNA]</scope>
    <source>
        <strain evidence="2 3">B25</strain>
    </source>
</reference>
<proteinExistence type="predicted"/>
<dbReference type="AlphaFoldDB" id="A0A3G7TKY8"/>
<gene>
    <name evidence="2" type="ORF">C4K04_1972</name>
</gene>
<dbReference type="Proteomes" id="UP000268048">
    <property type="component" value="Chromosome"/>
</dbReference>
<evidence type="ECO:0000313" key="2">
    <source>
        <dbReference type="EMBL" id="AZE47660.1"/>
    </source>
</evidence>
<name>A0A3G7TKY8_9PSED</name>
<organism evidence="2 3">
    <name type="scientific">Pseudomonas chlororaphis</name>
    <dbReference type="NCBI Taxonomy" id="587753"/>
    <lineage>
        <taxon>Bacteria</taxon>
        <taxon>Pseudomonadati</taxon>
        <taxon>Pseudomonadota</taxon>
        <taxon>Gammaproteobacteria</taxon>
        <taxon>Pseudomonadales</taxon>
        <taxon>Pseudomonadaceae</taxon>
        <taxon>Pseudomonas</taxon>
    </lineage>
</organism>
<dbReference type="EMBL" id="CP027753">
    <property type="protein sequence ID" value="AZE47660.1"/>
    <property type="molecule type" value="Genomic_DNA"/>
</dbReference>
<accession>A0A3G7TKY8</accession>